<gene>
    <name evidence="1" type="ORF">JM949_31735</name>
</gene>
<keyword evidence="2" id="KW-1185">Reference proteome</keyword>
<dbReference type="Proteomes" id="UP000622245">
    <property type="component" value="Unassembled WGS sequence"/>
</dbReference>
<name>A0ABS1YPW4_9ACTN</name>
<reference evidence="1 2" key="1">
    <citation type="submission" date="2021-01" db="EMBL/GenBank/DDBJ databases">
        <title>Draft genome sequence of Micromonospora sp. strain STR1s_6.</title>
        <authorList>
            <person name="Karlyshev A."/>
            <person name="Jawad R."/>
        </authorList>
    </citation>
    <scope>NUCLEOTIDE SEQUENCE [LARGE SCALE GENOMIC DNA]</scope>
    <source>
        <strain evidence="1 2">STR1S-6</strain>
    </source>
</reference>
<dbReference type="RefSeq" id="WP_203151783.1">
    <property type="nucleotide sequence ID" value="NZ_JAEVHL010000293.1"/>
</dbReference>
<comment type="caution">
    <text evidence="1">The sequence shown here is derived from an EMBL/GenBank/DDBJ whole genome shotgun (WGS) entry which is preliminary data.</text>
</comment>
<proteinExistence type="predicted"/>
<evidence type="ECO:0000313" key="2">
    <source>
        <dbReference type="Proteomes" id="UP000622245"/>
    </source>
</evidence>
<sequence length="63" mass="7071">MLRDLAELLAAAARGDISSLAARADVVGNTSVLGGFLLTSFRLDDQRWWDYLDEIWVAMEQTR</sequence>
<organism evidence="1 2">
    <name type="scientific">Micromonospora tarensis</name>
    <dbReference type="NCBI Taxonomy" id="2806100"/>
    <lineage>
        <taxon>Bacteria</taxon>
        <taxon>Bacillati</taxon>
        <taxon>Actinomycetota</taxon>
        <taxon>Actinomycetes</taxon>
        <taxon>Micromonosporales</taxon>
        <taxon>Micromonosporaceae</taxon>
        <taxon>Micromonospora</taxon>
    </lineage>
</organism>
<accession>A0ABS1YPW4</accession>
<evidence type="ECO:0000313" key="1">
    <source>
        <dbReference type="EMBL" id="MBM0279470.1"/>
    </source>
</evidence>
<dbReference type="EMBL" id="JAEVHL010000293">
    <property type="protein sequence ID" value="MBM0279470.1"/>
    <property type="molecule type" value="Genomic_DNA"/>
</dbReference>
<protein>
    <submittedName>
        <fullName evidence="1">Uncharacterized protein</fullName>
    </submittedName>
</protein>